<keyword evidence="4" id="KW-1185">Reference proteome</keyword>
<feature type="signal peptide" evidence="2">
    <location>
        <begin position="1"/>
        <end position="24"/>
    </location>
</feature>
<evidence type="ECO:0000256" key="1">
    <source>
        <dbReference type="SAM" id="Phobius"/>
    </source>
</evidence>
<accession>A0A8T0RZ93</accession>
<keyword evidence="2" id="KW-0732">Signal</keyword>
<reference evidence="3" key="1">
    <citation type="submission" date="2020-05" db="EMBL/GenBank/DDBJ databases">
        <title>WGS assembly of Panicum virgatum.</title>
        <authorList>
            <person name="Lovell J.T."/>
            <person name="Jenkins J."/>
            <person name="Shu S."/>
            <person name="Juenger T.E."/>
            <person name="Schmutz J."/>
        </authorList>
    </citation>
    <scope>NUCLEOTIDE SEQUENCE</scope>
    <source>
        <strain evidence="3">AP13</strain>
    </source>
</reference>
<keyword evidence="1" id="KW-1133">Transmembrane helix</keyword>
<dbReference type="AlphaFoldDB" id="A0A8T0RZ93"/>
<dbReference type="Pfam" id="PF06376">
    <property type="entry name" value="AGP"/>
    <property type="match status" value="1"/>
</dbReference>
<comment type="caution">
    <text evidence="3">The sequence shown here is derived from an EMBL/GenBank/DDBJ whole genome shotgun (WGS) entry which is preliminary data.</text>
</comment>
<proteinExistence type="predicted"/>
<dbReference type="Proteomes" id="UP000823388">
    <property type="component" value="Chromosome 5N"/>
</dbReference>
<name>A0A8T0RZ93_PANVG</name>
<keyword evidence="1" id="KW-0812">Transmembrane</keyword>
<evidence type="ECO:0000256" key="2">
    <source>
        <dbReference type="SAM" id="SignalP"/>
    </source>
</evidence>
<gene>
    <name evidence="3" type="ORF">PVAP13_5NG590000</name>
</gene>
<feature type="chain" id="PRO_5035940207" evidence="2">
    <location>
        <begin position="25"/>
        <end position="61"/>
    </location>
</feature>
<protein>
    <submittedName>
        <fullName evidence="3">Uncharacterized protein</fullName>
    </submittedName>
</protein>
<dbReference type="EMBL" id="CM029046">
    <property type="protein sequence ID" value="KAG2591257.1"/>
    <property type="molecule type" value="Genomic_DNA"/>
</dbReference>
<feature type="transmembrane region" description="Helical" evidence="1">
    <location>
        <begin position="40"/>
        <end position="60"/>
    </location>
</feature>
<evidence type="ECO:0000313" key="3">
    <source>
        <dbReference type="EMBL" id="KAG2591257.1"/>
    </source>
</evidence>
<sequence length="61" mass="6141">MGPQAPALAVFLAAALLCLGAAAALPLSAAGGRFARDGLAVDQGIDHFLVLAAAFVVYIFR</sequence>
<organism evidence="3 4">
    <name type="scientific">Panicum virgatum</name>
    <name type="common">Blackwell switchgrass</name>
    <dbReference type="NCBI Taxonomy" id="38727"/>
    <lineage>
        <taxon>Eukaryota</taxon>
        <taxon>Viridiplantae</taxon>
        <taxon>Streptophyta</taxon>
        <taxon>Embryophyta</taxon>
        <taxon>Tracheophyta</taxon>
        <taxon>Spermatophyta</taxon>
        <taxon>Magnoliopsida</taxon>
        <taxon>Liliopsida</taxon>
        <taxon>Poales</taxon>
        <taxon>Poaceae</taxon>
        <taxon>PACMAD clade</taxon>
        <taxon>Panicoideae</taxon>
        <taxon>Panicodae</taxon>
        <taxon>Paniceae</taxon>
        <taxon>Panicinae</taxon>
        <taxon>Panicum</taxon>
        <taxon>Panicum sect. Hiantes</taxon>
    </lineage>
</organism>
<evidence type="ECO:0000313" key="4">
    <source>
        <dbReference type="Proteomes" id="UP000823388"/>
    </source>
</evidence>
<dbReference type="InterPro" id="IPR009424">
    <property type="entry name" value="AGP16/20/22/41"/>
</dbReference>
<keyword evidence="1" id="KW-0472">Membrane</keyword>